<dbReference type="GO" id="GO:0009103">
    <property type="term" value="P:lipopolysaccharide biosynthetic process"/>
    <property type="evidence" value="ECO:0007669"/>
    <property type="project" value="TreeGrafter"/>
</dbReference>
<feature type="domain" description="Glycosyl transferase family 1" evidence="2">
    <location>
        <begin position="207"/>
        <end position="329"/>
    </location>
</feature>
<sequence>MVIAIDGLYLLMARTGLGRYMESLVREILKAAPENKYYLYDGPLNNAIYRMQRLTDDPATLTRFTDLCRFVVPTLTAKRTLAALGGYLTGRSKRALDEVELFWGPGFKGVYKQQMTTVVTIHDMSHEYFPEALHSDLLAYLKRYIAEAVSNAHTLIAVSENTKMDIVKFLKADPSKIKVIYEGVSGEFRIIEDPDLLNTTKDRYNLPEDFIFALGTIQPRKNILGLLKAFATLCAKPSFKHCLVISGAYGWKSKDIYSSIATLGITDRVRFTGYVADMDLPCIYNLADVFVYPSLYEGFGLPVLEAMACGVPVVTSNVSSIPEVATGGDHQGTGQVRGGTIV</sequence>
<comment type="caution">
    <text evidence="4">The sequence shown here is derived from an EMBL/GenBank/DDBJ whole genome shotgun (WGS) entry which is preliminary data.</text>
</comment>
<dbReference type="Gene3D" id="3.40.50.2000">
    <property type="entry name" value="Glycogen Phosphorylase B"/>
    <property type="match status" value="2"/>
</dbReference>
<keyword evidence="5" id="KW-1185">Reference proteome</keyword>
<dbReference type="PANTHER" id="PTHR46401:SF2">
    <property type="entry name" value="GLYCOSYLTRANSFERASE WBBK-RELATED"/>
    <property type="match status" value="1"/>
</dbReference>
<gene>
    <name evidence="4" type="ORF">MBAV_004914</name>
</gene>
<feature type="domain" description="Glycosyltransferase subfamily 4-like N-terminal" evidence="3">
    <location>
        <begin position="113"/>
        <end position="185"/>
    </location>
</feature>
<dbReference type="AlphaFoldDB" id="A0A0F3GLY0"/>
<dbReference type="Pfam" id="PF13439">
    <property type="entry name" value="Glyco_transf_4"/>
    <property type="match status" value="1"/>
</dbReference>
<evidence type="ECO:0000313" key="4">
    <source>
        <dbReference type="EMBL" id="KJU82891.1"/>
    </source>
</evidence>
<dbReference type="PANTHER" id="PTHR46401">
    <property type="entry name" value="GLYCOSYLTRANSFERASE WBBK-RELATED"/>
    <property type="match status" value="1"/>
</dbReference>
<keyword evidence="1 4" id="KW-0808">Transferase</keyword>
<evidence type="ECO:0000259" key="3">
    <source>
        <dbReference type="Pfam" id="PF13439"/>
    </source>
</evidence>
<name>A0A0F3GLY0_9BACT</name>
<dbReference type="Proteomes" id="UP000033423">
    <property type="component" value="Unassembled WGS sequence"/>
</dbReference>
<proteinExistence type="predicted"/>
<dbReference type="EMBL" id="LACI01002128">
    <property type="protein sequence ID" value="KJU82891.1"/>
    <property type="molecule type" value="Genomic_DNA"/>
</dbReference>
<organism evidence="4 5">
    <name type="scientific">Candidatus Magnetobacterium bavaricum</name>
    <dbReference type="NCBI Taxonomy" id="29290"/>
    <lineage>
        <taxon>Bacteria</taxon>
        <taxon>Pseudomonadati</taxon>
        <taxon>Nitrospirota</taxon>
        <taxon>Thermodesulfovibrionia</taxon>
        <taxon>Thermodesulfovibrionales</taxon>
        <taxon>Candidatus Magnetobacteriaceae</taxon>
        <taxon>Candidatus Magnetobacterium</taxon>
    </lineage>
</organism>
<dbReference type="CDD" id="cd03809">
    <property type="entry name" value="GT4_MtfB-like"/>
    <property type="match status" value="1"/>
</dbReference>
<dbReference type="GO" id="GO:0016757">
    <property type="term" value="F:glycosyltransferase activity"/>
    <property type="evidence" value="ECO:0007669"/>
    <property type="project" value="InterPro"/>
</dbReference>
<protein>
    <submittedName>
        <fullName evidence="4">Group 1 glycosyl transferase</fullName>
    </submittedName>
</protein>
<evidence type="ECO:0000256" key="1">
    <source>
        <dbReference type="ARBA" id="ARBA00022679"/>
    </source>
</evidence>
<dbReference type="InterPro" id="IPR001296">
    <property type="entry name" value="Glyco_trans_1"/>
</dbReference>
<dbReference type="InterPro" id="IPR028098">
    <property type="entry name" value="Glyco_trans_4-like_N"/>
</dbReference>
<accession>A0A0F3GLY0</accession>
<dbReference type="SUPFAM" id="SSF53756">
    <property type="entry name" value="UDP-Glycosyltransferase/glycogen phosphorylase"/>
    <property type="match status" value="1"/>
</dbReference>
<evidence type="ECO:0000313" key="5">
    <source>
        <dbReference type="Proteomes" id="UP000033423"/>
    </source>
</evidence>
<reference evidence="4 5" key="1">
    <citation type="submission" date="2015-02" db="EMBL/GenBank/DDBJ databases">
        <title>Single-cell genomics of uncultivated deep-branching MTB reveals a conserved set of magnetosome genes.</title>
        <authorList>
            <person name="Kolinko S."/>
            <person name="Richter M."/>
            <person name="Glockner F.O."/>
            <person name="Brachmann A."/>
            <person name="Schuler D."/>
        </authorList>
    </citation>
    <scope>NUCLEOTIDE SEQUENCE [LARGE SCALE GENOMIC DNA]</scope>
    <source>
        <strain evidence="4">TM-1</strain>
    </source>
</reference>
<evidence type="ECO:0000259" key="2">
    <source>
        <dbReference type="Pfam" id="PF00534"/>
    </source>
</evidence>
<dbReference type="Pfam" id="PF00534">
    <property type="entry name" value="Glycos_transf_1"/>
    <property type="match status" value="1"/>
</dbReference>
<dbReference type="PATRIC" id="fig|29290.4.peg.6513"/>